<dbReference type="Pfam" id="PF21993">
    <property type="entry name" value="TetR_C_13_2"/>
    <property type="match status" value="1"/>
</dbReference>
<dbReference type="InterPro" id="IPR036271">
    <property type="entry name" value="Tet_transcr_reg_TetR-rel_C_sf"/>
</dbReference>
<dbReference type="RefSeq" id="WP_344751855.1">
    <property type="nucleotide sequence ID" value="NZ_BAABBW010000001.1"/>
</dbReference>
<evidence type="ECO:0000313" key="7">
    <source>
        <dbReference type="Proteomes" id="UP001501079"/>
    </source>
</evidence>
<evidence type="ECO:0000313" key="6">
    <source>
        <dbReference type="EMBL" id="GAA4169797.1"/>
    </source>
</evidence>
<organism evidence="6 7">
    <name type="scientific">Gryllotalpicola koreensis</name>
    <dbReference type="NCBI Taxonomy" id="993086"/>
    <lineage>
        <taxon>Bacteria</taxon>
        <taxon>Bacillati</taxon>
        <taxon>Actinomycetota</taxon>
        <taxon>Actinomycetes</taxon>
        <taxon>Micrococcales</taxon>
        <taxon>Microbacteriaceae</taxon>
        <taxon>Gryllotalpicola</taxon>
    </lineage>
</organism>
<sequence length="183" mass="18794">MTTDARSRMLDGTIRLLARKGMGASFSELIEASGAPRGSIYHHFPGGKEQLLAEAIALASSRQLAALELLRGQDAFQIVAAFFDGWRRLLLGTEFGAGCSVAAVTVAAGSGELISGAGAVFRDWGAKLAELLEAGGIPASAARGIATLMIAGSEGAVVLCRAQHSIVPLDSVEASVLDAVRTA</sequence>
<evidence type="ECO:0000256" key="1">
    <source>
        <dbReference type="ARBA" id="ARBA00023015"/>
    </source>
</evidence>
<protein>
    <submittedName>
        <fullName evidence="6">TetR/AcrR family transcriptional regulator</fullName>
    </submittedName>
</protein>
<keyword evidence="7" id="KW-1185">Reference proteome</keyword>
<evidence type="ECO:0000256" key="3">
    <source>
        <dbReference type="ARBA" id="ARBA00023163"/>
    </source>
</evidence>
<dbReference type="PROSITE" id="PS50977">
    <property type="entry name" value="HTH_TETR_2"/>
    <property type="match status" value="1"/>
</dbReference>
<dbReference type="SUPFAM" id="SSF48498">
    <property type="entry name" value="Tetracyclin repressor-like, C-terminal domain"/>
    <property type="match status" value="1"/>
</dbReference>
<reference evidence="7" key="1">
    <citation type="journal article" date="2019" name="Int. J. Syst. Evol. Microbiol.">
        <title>The Global Catalogue of Microorganisms (GCM) 10K type strain sequencing project: providing services to taxonomists for standard genome sequencing and annotation.</title>
        <authorList>
            <consortium name="The Broad Institute Genomics Platform"/>
            <consortium name="The Broad Institute Genome Sequencing Center for Infectious Disease"/>
            <person name="Wu L."/>
            <person name="Ma J."/>
        </authorList>
    </citation>
    <scope>NUCLEOTIDE SEQUENCE [LARGE SCALE GENOMIC DNA]</scope>
    <source>
        <strain evidence="7">JCM 17591</strain>
    </source>
</reference>
<dbReference type="EMBL" id="BAABBW010000001">
    <property type="protein sequence ID" value="GAA4169797.1"/>
    <property type="molecule type" value="Genomic_DNA"/>
</dbReference>
<accession>A0ABP7ZT86</accession>
<evidence type="ECO:0000256" key="2">
    <source>
        <dbReference type="ARBA" id="ARBA00023125"/>
    </source>
</evidence>
<dbReference type="Pfam" id="PF00440">
    <property type="entry name" value="TetR_N"/>
    <property type="match status" value="1"/>
</dbReference>
<dbReference type="InterPro" id="IPR009057">
    <property type="entry name" value="Homeodomain-like_sf"/>
</dbReference>
<dbReference type="Gene3D" id="1.10.357.10">
    <property type="entry name" value="Tetracycline Repressor, domain 2"/>
    <property type="match status" value="1"/>
</dbReference>
<evidence type="ECO:0000259" key="5">
    <source>
        <dbReference type="PROSITE" id="PS50977"/>
    </source>
</evidence>
<comment type="caution">
    <text evidence="6">The sequence shown here is derived from an EMBL/GenBank/DDBJ whole genome shotgun (WGS) entry which is preliminary data.</text>
</comment>
<evidence type="ECO:0000256" key="4">
    <source>
        <dbReference type="PROSITE-ProRule" id="PRU00335"/>
    </source>
</evidence>
<keyword evidence="3" id="KW-0804">Transcription</keyword>
<feature type="domain" description="HTH tetR-type" evidence="5">
    <location>
        <begin position="3"/>
        <end position="62"/>
    </location>
</feature>
<feature type="DNA-binding region" description="H-T-H motif" evidence="4">
    <location>
        <begin position="25"/>
        <end position="44"/>
    </location>
</feature>
<dbReference type="PANTHER" id="PTHR47506:SF3">
    <property type="entry name" value="HTH-TYPE TRANSCRIPTIONAL REGULATOR LMRA"/>
    <property type="match status" value="1"/>
</dbReference>
<dbReference type="InterPro" id="IPR054156">
    <property type="entry name" value="YxaF_TetR_C"/>
</dbReference>
<dbReference type="Proteomes" id="UP001501079">
    <property type="component" value="Unassembled WGS sequence"/>
</dbReference>
<dbReference type="InterPro" id="IPR001647">
    <property type="entry name" value="HTH_TetR"/>
</dbReference>
<gene>
    <name evidence="6" type="ORF">GCM10022287_06700</name>
</gene>
<proteinExistence type="predicted"/>
<name>A0ABP7ZT86_9MICO</name>
<keyword evidence="2 4" id="KW-0238">DNA-binding</keyword>
<keyword evidence="1" id="KW-0805">Transcription regulation</keyword>
<dbReference type="SUPFAM" id="SSF46689">
    <property type="entry name" value="Homeodomain-like"/>
    <property type="match status" value="1"/>
</dbReference>
<dbReference type="PANTHER" id="PTHR47506">
    <property type="entry name" value="TRANSCRIPTIONAL REGULATORY PROTEIN"/>
    <property type="match status" value="1"/>
</dbReference>